<dbReference type="Proteomes" id="UP000666562">
    <property type="component" value="Unassembled WGS sequence"/>
</dbReference>
<accession>A0A8I1X2B7</accession>
<dbReference type="InterPro" id="IPR050695">
    <property type="entry name" value="N-acetylmuramoyl_amidase_3"/>
</dbReference>
<reference evidence="3" key="1">
    <citation type="submission" date="2020-03" db="EMBL/GenBank/DDBJ databases">
        <title>Genome differentiation and subclade ecological adaptation of Prochlorococcus HLII clade in the global ocean.</title>
        <authorList>
            <person name="Yan W."/>
            <person name="Fen X."/>
            <person name="Zhang W."/>
        </authorList>
    </citation>
    <scope>NUCLEOTIDE SEQUENCE</scope>
    <source>
        <strain evidence="3">XMU1401</strain>
    </source>
</reference>
<proteinExistence type="predicted"/>
<feature type="domain" description="MurNAc-LAA" evidence="2">
    <location>
        <begin position="242"/>
        <end position="354"/>
    </location>
</feature>
<comment type="caution">
    <text evidence="3">The sequence shown here is derived from an EMBL/GenBank/DDBJ whole genome shotgun (WGS) entry which is preliminary data.</text>
</comment>
<dbReference type="CDD" id="cd02696">
    <property type="entry name" value="MurNAc-LAA"/>
    <property type="match status" value="1"/>
</dbReference>
<dbReference type="Gene3D" id="3.40.630.40">
    <property type="entry name" value="Zn-dependent exopeptidases"/>
    <property type="match status" value="1"/>
</dbReference>
<dbReference type="GO" id="GO:0030288">
    <property type="term" value="C:outer membrane-bounded periplasmic space"/>
    <property type="evidence" value="ECO:0007669"/>
    <property type="project" value="TreeGrafter"/>
</dbReference>
<sequence length="361" mass="41014">MIKFLDNKLFRYLSVFLFLNSSILPVKSSSALAAWAINTNGVLELRTKSNTNLKAYFQKANQISGDRFWVDFPGELKNPRTIVGNGPIKEIRLGKPDKGKTRLVIEFKEETYLKPLTWQMVGLDQNRWRIKLFNSKYSFKKIGEGLVEKKRGNIKANQNVIHKKKNNYGYLKLPEVERNKFEVVIDPGHGGPDPGAIGIGGIRETDVVLEVSKIVKNLLSEKGVKVSLTRTNDIDLDLPPRVSIANNTDADIFVSIHANASRGKRRDINGLETFYYRGWRGRLLAKRIQKQILRVSPGSPDRGVKQGRFYVIKNTRMPAVLVEIGFLTGRLDARRLEKINHRKRLAYAIVKGILEYLDKVG</sequence>
<protein>
    <submittedName>
        <fullName evidence="3">N-acetylmuramoyl-L-alanine amidase</fullName>
    </submittedName>
</protein>
<dbReference type="RefSeq" id="WP_100883421.1">
    <property type="nucleotide sequence ID" value="NZ_JAAORC010000001.1"/>
</dbReference>
<dbReference type="PANTHER" id="PTHR30404:SF0">
    <property type="entry name" value="N-ACETYLMURAMOYL-L-ALANINE AMIDASE AMIC"/>
    <property type="match status" value="1"/>
</dbReference>
<dbReference type="Pfam" id="PF01520">
    <property type="entry name" value="Amidase_3"/>
    <property type="match status" value="1"/>
</dbReference>
<keyword evidence="1" id="KW-0378">Hydrolase</keyword>
<name>A0A8I1X2B7_PROMR</name>
<dbReference type="SMART" id="SM00646">
    <property type="entry name" value="Ami_3"/>
    <property type="match status" value="1"/>
</dbReference>
<dbReference type="Gene3D" id="2.60.40.3500">
    <property type="match status" value="1"/>
</dbReference>
<dbReference type="EMBL" id="JAAORC010000001">
    <property type="protein sequence ID" value="MBO8222508.1"/>
    <property type="molecule type" value="Genomic_DNA"/>
</dbReference>
<dbReference type="AlphaFoldDB" id="A0A8I1X2B7"/>
<evidence type="ECO:0000256" key="1">
    <source>
        <dbReference type="ARBA" id="ARBA00022801"/>
    </source>
</evidence>
<dbReference type="SUPFAM" id="SSF53187">
    <property type="entry name" value="Zn-dependent exopeptidases"/>
    <property type="match status" value="1"/>
</dbReference>
<organism evidence="3 4">
    <name type="scientific">Prochlorococcus marinus str. XMU1401</name>
    <dbReference type="NCBI Taxonomy" id="2052594"/>
    <lineage>
        <taxon>Bacteria</taxon>
        <taxon>Bacillati</taxon>
        <taxon>Cyanobacteriota</taxon>
        <taxon>Cyanophyceae</taxon>
        <taxon>Synechococcales</taxon>
        <taxon>Prochlorococcaceae</taxon>
        <taxon>Prochlorococcus</taxon>
    </lineage>
</organism>
<evidence type="ECO:0000313" key="3">
    <source>
        <dbReference type="EMBL" id="MBO8222508.1"/>
    </source>
</evidence>
<dbReference type="PANTHER" id="PTHR30404">
    <property type="entry name" value="N-ACETYLMURAMOYL-L-ALANINE AMIDASE"/>
    <property type="match status" value="1"/>
</dbReference>
<gene>
    <name evidence="3" type="ORF">HA142_03185</name>
</gene>
<dbReference type="GO" id="GO:0008745">
    <property type="term" value="F:N-acetylmuramoyl-L-alanine amidase activity"/>
    <property type="evidence" value="ECO:0007669"/>
    <property type="project" value="InterPro"/>
</dbReference>
<evidence type="ECO:0000313" key="4">
    <source>
        <dbReference type="Proteomes" id="UP000666562"/>
    </source>
</evidence>
<evidence type="ECO:0000259" key="2">
    <source>
        <dbReference type="SMART" id="SM00646"/>
    </source>
</evidence>
<dbReference type="GO" id="GO:0009253">
    <property type="term" value="P:peptidoglycan catabolic process"/>
    <property type="evidence" value="ECO:0007669"/>
    <property type="project" value="InterPro"/>
</dbReference>
<dbReference type="InterPro" id="IPR002508">
    <property type="entry name" value="MurNAc-LAA_cat"/>
</dbReference>